<sequence>MTDSNESRPLTVRKLPPAGPAGAAPPAPGVRRFADVLPLARTRPPQTPDRPGPGPAAGPPTGPGVGELREERRHIERIARVVGQAAFESMAGLRPVHQLARWLDPASFEKLQERVELTTAAHPAGTSRLYRNTAIRRTRVCRVAASTYEVSLVVADQTRVRAAALRIERRRGQWKVCAVEIG</sequence>
<dbReference type="EMBL" id="JBHDLJ010000001">
    <property type="protein sequence ID" value="MFB0833395.1"/>
    <property type="molecule type" value="Genomic_DNA"/>
</dbReference>
<feature type="region of interest" description="Disordered" evidence="1">
    <location>
        <begin position="1"/>
        <end position="67"/>
    </location>
</feature>
<gene>
    <name evidence="2" type="ORF">ACETWP_02235</name>
</gene>
<reference evidence="2 3" key="1">
    <citation type="submission" date="2024-09" db="EMBL/GenBank/DDBJ databases">
        <authorList>
            <person name="Salinas-Garcia M.A."/>
            <person name="Prieme A."/>
        </authorList>
    </citation>
    <scope>NUCLEOTIDE SEQUENCE [LARGE SCALE GENOMIC DNA]</scope>
    <source>
        <strain evidence="2 3">DSM 21081</strain>
    </source>
</reference>
<accession>A0ABV4UKX6</accession>
<protein>
    <submittedName>
        <fullName evidence="2">Rv3235 family protein</fullName>
    </submittedName>
</protein>
<dbReference type="RefSeq" id="WP_373970550.1">
    <property type="nucleotide sequence ID" value="NZ_JBHDLJ010000001.1"/>
</dbReference>
<dbReference type="InterPro" id="IPR045596">
    <property type="entry name" value="DUF6459"/>
</dbReference>
<feature type="compositionally biased region" description="Pro residues" evidence="1">
    <location>
        <begin position="17"/>
        <end position="28"/>
    </location>
</feature>
<organism evidence="2 3">
    <name type="scientific">Arthrobacter halodurans</name>
    <dbReference type="NCBI Taxonomy" id="516699"/>
    <lineage>
        <taxon>Bacteria</taxon>
        <taxon>Bacillati</taxon>
        <taxon>Actinomycetota</taxon>
        <taxon>Actinomycetes</taxon>
        <taxon>Micrococcales</taxon>
        <taxon>Micrococcaceae</taxon>
        <taxon>Arthrobacter</taxon>
    </lineage>
</organism>
<evidence type="ECO:0000313" key="3">
    <source>
        <dbReference type="Proteomes" id="UP001575652"/>
    </source>
</evidence>
<evidence type="ECO:0000256" key="1">
    <source>
        <dbReference type="SAM" id="MobiDB-lite"/>
    </source>
</evidence>
<keyword evidence="3" id="KW-1185">Reference proteome</keyword>
<name>A0ABV4UKX6_9MICC</name>
<dbReference type="Pfam" id="PF20060">
    <property type="entry name" value="DUF6459"/>
    <property type="match status" value="1"/>
</dbReference>
<evidence type="ECO:0000313" key="2">
    <source>
        <dbReference type="EMBL" id="MFB0833395.1"/>
    </source>
</evidence>
<comment type="caution">
    <text evidence="2">The sequence shown here is derived from an EMBL/GenBank/DDBJ whole genome shotgun (WGS) entry which is preliminary data.</text>
</comment>
<feature type="compositionally biased region" description="Pro residues" evidence="1">
    <location>
        <begin position="45"/>
        <end position="62"/>
    </location>
</feature>
<proteinExistence type="predicted"/>
<dbReference type="Proteomes" id="UP001575652">
    <property type="component" value="Unassembled WGS sequence"/>
</dbReference>